<accession>A0A918ZM41</accession>
<reference evidence="6" key="2">
    <citation type="submission" date="2020-09" db="EMBL/GenBank/DDBJ databases">
        <authorList>
            <person name="Sun Q."/>
            <person name="Ohkuma M."/>
        </authorList>
    </citation>
    <scope>NUCLEOTIDE SEQUENCE</scope>
    <source>
        <strain evidence="6">JCM 4784</strain>
    </source>
</reference>
<evidence type="ECO:0000256" key="3">
    <source>
        <dbReference type="ARBA" id="ARBA00023125"/>
    </source>
</evidence>
<dbReference type="SUPFAM" id="SSF46785">
    <property type="entry name" value="Winged helix' DNA-binding domain"/>
    <property type="match status" value="1"/>
</dbReference>
<dbReference type="RefSeq" id="WP_190136506.1">
    <property type="nucleotide sequence ID" value="NZ_BNBT01000039.1"/>
</dbReference>
<dbReference type="InterPro" id="IPR000847">
    <property type="entry name" value="LysR_HTH_N"/>
</dbReference>
<feature type="domain" description="HTH lysR-type" evidence="5">
    <location>
        <begin position="3"/>
        <end position="60"/>
    </location>
</feature>
<dbReference type="InterPro" id="IPR036390">
    <property type="entry name" value="WH_DNA-bd_sf"/>
</dbReference>
<evidence type="ECO:0000313" key="7">
    <source>
        <dbReference type="Proteomes" id="UP000608024"/>
    </source>
</evidence>
<comment type="similarity">
    <text evidence="1">Belongs to the LysR transcriptional regulatory family.</text>
</comment>
<dbReference type="Proteomes" id="UP000608024">
    <property type="component" value="Unassembled WGS sequence"/>
</dbReference>
<evidence type="ECO:0000313" key="6">
    <source>
        <dbReference type="EMBL" id="GHE59544.1"/>
    </source>
</evidence>
<reference evidence="6" key="1">
    <citation type="journal article" date="2014" name="Int. J. Syst. Evol. Microbiol.">
        <title>Complete genome sequence of Corynebacterium casei LMG S-19264T (=DSM 44701T), isolated from a smear-ripened cheese.</title>
        <authorList>
            <consortium name="US DOE Joint Genome Institute (JGI-PGF)"/>
            <person name="Walter F."/>
            <person name="Albersmeier A."/>
            <person name="Kalinowski J."/>
            <person name="Ruckert C."/>
        </authorList>
    </citation>
    <scope>NUCLEOTIDE SEQUENCE</scope>
    <source>
        <strain evidence="6">JCM 4784</strain>
    </source>
</reference>
<evidence type="ECO:0000256" key="1">
    <source>
        <dbReference type="ARBA" id="ARBA00009437"/>
    </source>
</evidence>
<comment type="caution">
    <text evidence="6">The sequence shown here is derived from an EMBL/GenBank/DDBJ whole genome shotgun (WGS) entry which is preliminary data.</text>
</comment>
<keyword evidence="7" id="KW-1185">Reference proteome</keyword>
<proteinExistence type="inferred from homology"/>
<dbReference type="Gene3D" id="1.10.10.10">
    <property type="entry name" value="Winged helix-like DNA-binding domain superfamily/Winged helix DNA-binding domain"/>
    <property type="match status" value="1"/>
</dbReference>
<evidence type="ECO:0000259" key="5">
    <source>
        <dbReference type="PROSITE" id="PS50931"/>
    </source>
</evidence>
<keyword evidence="2" id="KW-0805">Transcription regulation</keyword>
<dbReference type="InterPro" id="IPR036388">
    <property type="entry name" value="WH-like_DNA-bd_sf"/>
</dbReference>
<dbReference type="PRINTS" id="PR00039">
    <property type="entry name" value="HTHLYSR"/>
</dbReference>
<keyword evidence="4" id="KW-0804">Transcription</keyword>
<keyword evidence="3" id="KW-0238">DNA-binding</keyword>
<evidence type="ECO:0000256" key="4">
    <source>
        <dbReference type="ARBA" id="ARBA00023163"/>
    </source>
</evidence>
<dbReference type="AlphaFoldDB" id="A0A918ZM41"/>
<dbReference type="Pfam" id="PF03466">
    <property type="entry name" value="LysR_substrate"/>
    <property type="match status" value="1"/>
</dbReference>
<dbReference type="EMBL" id="BNBT01000039">
    <property type="protein sequence ID" value="GHE59544.1"/>
    <property type="molecule type" value="Genomic_DNA"/>
</dbReference>
<dbReference type="PANTHER" id="PTHR30346">
    <property type="entry name" value="TRANSCRIPTIONAL DUAL REGULATOR HCAR-RELATED"/>
    <property type="match status" value="1"/>
</dbReference>
<dbReference type="Gene3D" id="3.40.190.10">
    <property type="entry name" value="Periplasmic binding protein-like II"/>
    <property type="match status" value="2"/>
</dbReference>
<dbReference type="GO" id="GO:0003700">
    <property type="term" value="F:DNA-binding transcription factor activity"/>
    <property type="evidence" value="ECO:0007669"/>
    <property type="project" value="InterPro"/>
</dbReference>
<dbReference type="PROSITE" id="PS50931">
    <property type="entry name" value="HTH_LYSR"/>
    <property type="match status" value="1"/>
</dbReference>
<dbReference type="InterPro" id="IPR005119">
    <property type="entry name" value="LysR_subst-bd"/>
</dbReference>
<name>A0A918ZM41_9ACTN</name>
<dbReference type="PANTHER" id="PTHR30346:SF28">
    <property type="entry name" value="HTH-TYPE TRANSCRIPTIONAL REGULATOR CYNR"/>
    <property type="match status" value="1"/>
</dbReference>
<evidence type="ECO:0000256" key="2">
    <source>
        <dbReference type="ARBA" id="ARBA00023015"/>
    </source>
</evidence>
<gene>
    <name evidence="6" type="ORF">GCM10018785_30910</name>
</gene>
<dbReference type="SUPFAM" id="SSF53850">
    <property type="entry name" value="Periplasmic binding protein-like II"/>
    <property type="match status" value="1"/>
</dbReference>
<dbReference type="Pfam" id="PF00126">
    <property type="entry name" value="HTH_1"/>
    <property type="match status" value="1"/>
</dbReference>
<sequence>MDVELRHLRTLAAIAEEGTVTAAAARLHMTQPAVSRTLAQLEARVGVRLVDRSSRHLDLTKAGETLLGHGRAILAHLDAALADTRAHDRPLRLGYTCAVLGRQTVPLLRSWRRSRPHVPLDVVRQDNPTAGLATGATDVAVLRTAPADPRIRTEALYTEDRVAALPDDHPLADRDRVRLAELTSGPPLPLALWPDTGTASVDLWPPERRPDRTVDVRNVDEWLNLIAMGGAFGVGAAGTAESHGHPGVRFVPVEDAPAATVHLARPVHPTHPRTEEFLAAVREVVSTHG</sequence>
<organism evidence="6 7">
    <name type="scientific">Streptomyces longispororuber</name>
    <dbReference type="NCBI Taxonomy" id="68230"/>
    <lineage>
        <taxon>Bacteria</taxon>
        <taxon>Bacillati</taxon>
        <taxon>Actinomycetota</taxon>
        <taxon>Actinomycetes</taxon>
        <taxon>Kitasatosporales</taxon>
        <taxon>Streptomycetaceae</taxon>
        <taxon>Streptomyces</taxon>
    </lineage>
</organism>
<dbReference type="GO" id="GO:0003677">
    <property type="term" value="F:DNA binding"/>
    <property type="evidence" value="ECO:0007669"/>
    <property type="project" value="UniProtKB-KW"/>
</dbReference>
<protein>
    <submittedName>
        <fullName evidence="6">LysR family transcriptional regulator</fullName>
    </submittedName>
</protein>
<dbReference type="FunFam" id="1.10.10.10:FF:000001">
    <property type="entry name" value="LysR family transcriptional regulator"/>
    <property type="match status" value="1"/>
</dbReference>
<dbReference type="GO" id="GO:0032993">
    <property type="term" value="C:protein-DNA complex"/>
    <property type="evidence" value="ECO:0007669"/>
    <property type="project" value="TreeGrafter"/>
</dbReference>